<dbReference type="SUPFAM" id="SSF88713">
    <property type="entry name" value="Glycoside hydrolase/deacetylase"/>
    <property type="match status" value="1"/>
</dbReference>
<dbReference type="Gene3D" id="3.20.20.370">
    <property type="entry name" value="Glycoside hydrolase/deacetylase"/>
    <property type="match status" value="1"/>
</dbReference>
<organism evidence="1">
    <name type="scientific">Streptomyces sp. SID7499</name>
    <dbReference type="NCBI Taxonomy" id="2706086"/>
    <lineage>
        <taxon>Bacteria</taxon>
        <taxon>Bacillati</taxon>
        <taxon>Actinomycetota</taxon>
        <taxon>Actinomycetes</taxon>
        <taxon>Kitasatosporales</taxon>
        <taxon>Streptomycetaceae</taxon>
        <taxon>Streptomyces</taxon>
    </lineage>
</organism>
<evidence type="ECO:0000313" key="1">
    <source>
        <dbReference type="EMBL" id="NEE21360.1"/>
    </source>
</evidence>
<dbReference type="EMBL" id="JAAGMN010009029">
    <property type="protein sequence ID" value="NEE21360.1"/>
    <property type="molecule type" value="Genomic_DNA"/>
</dbReference>
<proteinExistence type="predicted"/>
<comment type="caution">
    <text evidence="1">The sequence shown here is derived from an EMBL/GenBank/DDBJ whole genome shotgun (WGS) entry which is preliminary data.</text>
</comment>
<protein>
    <submittedName>
        <fullName evidence="1">Polysaccharide deacetylase family protein</fullName>
    </submittedName>
</protein>
<accession>A0A6G3XV29</accession>
<dbReference type="GO" id="GO:0005975">
    <property type="term" value="P:carbohydrate metabolic process"/>
    <property type="evidence" value="ECO:0007669"/>
    <property type="project" value="InterPro"/>
</dbReference>
<name>A0A6G3XV29_9ACTN</name>
<dbReference type="AlphaFoldDB" id="A0A6G3XV29"/>
<dbReference type="InterPro" id="IPR011330">
    <property type="entry name" value="Glyco_hydro/deAcase_b/a-brl"/>
</dbReference>
<gene>
    <name evidence="1" type="ORF">G3M58_84740</name>
</gene>
<reference evidence="1" key="1">
    <citation type="submission" date="2020-01" db="EMBL/GenBank/DDBJ databases">
        <title>Insect and environment-associated Actinomycetes.</title>
        <authorList>
            <person name="Currrie C."/>
            <person name="Chevrette M."/>
            <person name="Carlson C."/>
            <person name="Stubbendieck R."/>
            <person name="Wendt-Pienkowski E."/>
        </authorList>
    </citation>
    <scope>NUCLEOTIDE SEQUENCE</scope>
    <source>
        <strain evidence="1">SID7499</strain>
    </source>
</reference>
<feature type="non-terminal residue" evidence="1">
    <location>
        <position position="1"/>
    </location>
</feature>
<sequence length="63" mass="6858">LIKKRILDQASKDGIILLHDIYKGTVPAVPGIIDALQKDGYTFVTVPELMAPAVPEPGTIYRP</sequence>